<comment type="subcellular location">
    <subcellularLocation>
        <location evidence="1 7">Cell membrane</location>
        <topology evidence="1 7">Multi-pass membrane protein</topology>
    </subcellularLocation>
</comment>
<reference evidence="9 10" key="1">
    <citation type="submission" date="2020-01" db="EMBL/GenBank/DDBJ databases">
        <title>Paenibacillus sp. nov., isolated from tomato rhizosphere.</title>
        <authorList>
            <person name="Weon H.-Y."/>
            <person name="Lee S.A."/>
        </authorList>
    </citation>
    <scope>NUCLEOTIDE SEQUENCE [LARGE SCALE GENOMIC DNA]</scope>
    <source>
        <strain evidence="9 10">12200R-189</strain>
    </source>
</reference>
<sequence>MSKSSLGPAAVPAIGTAAAVPAKRGLWRRIVEHRILYLMFLPVVVYYVIFRYWPIVLAWIVAFKDLQLGTGVFSSEWVGFANFRTLFEDPEIVDVMRNTVEISLLRIVVGFFPPIVLAIMFHDLSSRRLKKWLQSAVYIPHFFSWVIVYGIVFAFFSTGSGFVNNVLAWLGHDRYEFFLSESWFRPLLLGSALWKEIGWSTIIYLAALTTVDPQQYEAATIDGAGPIRRITAITLPSILPVMTFVLCISLGNILFAGGEQILLFYNKAVLDSADVIETWVYREGLSRLQFSIGTAVGVFQSIIGMIFILGSNFVAKKYTGRGIW</sequence>
<feature type="transmembrane region" description="Helical" evidence="7">
    <location>
        <begin position="103"/>
        <end position="121"/>
    </location>
</feature>
<evidence type="ECO:0000313" key="9">
    <source>
        <dbReference type="EMBL" id="QHT60854.1"/>
    </source>
</evidence>
<keyword evidence="2 7" id="KW-0813">Transport</keyword>
<dbReference type="KEGG" id="plyc:GXP70_13470"/>
<dbReference type="PROSITE" id="PS50928">
    <property type="entry name" value="ABC_TM1"/>
    <property type="match status" value="1"/>
</dbReference>
<accession>A0A6C0G0E2</accession>
<keyword evidence="10" id="KW-1185">Reference proteome</keyword>
<dbReference type="PANTHER" id="PTHR43227">
    <property type="entry name" value="BLL4140 PROTEIN"/>
    <property type="match status" value="1"/>
</dbReference>
<dbReference type="PANTHER" id="PTHR43227:SF11">
    <property type="entry name" value="BLL4140 PROTEIN"/>
    <property type="match status" value="1"/>
</dbReference>
<comment type="similarity">
    <text evidence="7">Belongs to the binding-protein-dependent transport system permease family.</text>
</comment>
<evidence type="ECO:0000256" key="7">
    <source>
        <dbReference type="RuleBase" id="RU363032"/>
    </source>
</evidence>
<feature type="transmembrane region" description="Helical" evidence="7">
    <location>
        <begin position="290"/>
        <end position="315"/>
    </location>
</feature>
<feature type="domain" description="ABC transmembrane type-1" evidence="8">
    <location>
        <begin position="96"/>
        <end position="311"/>
    </location>
</feature>
<dbReference type="InterPro" id="IPR000515">
    <property type="entry name" value="MetI-like"/>
</dbReference>
<dbReference type="InterPro" id="IPR035906">
    <property type="entry name" value="MetI-like_sf"/>
</dbReference>
<dbReference type="GO" id="GO:0005886">
    <property type="term" value="C:plasma membrane"/>
    <property type="evidence" value="ECO:0007669"/>
    <property type="project" value="UniProtKB-SubCell"/>
</dbReference>
<proteinExistence type="inferred from homology"/>
<dbReference type="Pfam" id="PF00528">
    <property type="entry name" value="BPD_transp_1"/>
    <property type="match status" value="1"/>
</dbReference>
<dbReference type="Proteomes" id="UP000476064">
    <property type="component" value="Chromosome"/>
</dbReference>
<evidence type="ECO:0000256" key="2">
    <source>
        <dbReference type="ARBA" id="ARBA00022448"/>
    </source>
</evidence>
<protein>
    <submittedName>
        <fullName evidence="9">Sugar ABC transporter permease</fullName>
    </submittedName>
</protein>
<dbReference type="AlphaFoldDB" id="A0A6C0G0E2"/>
<evidence type="ECO:0000256" key="4">
    <source>
        <dbReference type="ARBA" id="ARBA00022692"/>
    </source>
</evidence>
<keyword evidence="6 7" id="KW-0472">Membrane</keyword>
<evidence type="ECO:0000256" key="6">
    <source>
        <dbReference type="ARBA" id="ARBA00023136"/>
    </source>
</evidence>
<dbReference type="GO" id="GO:0055085">
    <property type="term" value="P:transmembrane transport"/>
    <property type="evidence" value="ECO:0007669"/>
    <property type="project" value="InterPro"/>
</dbReference>
<evidence type="ECO:0000313" key="10">
    <source>
        <dbReference type="Proteomes" id="UP000476064"/>
    </source>
</evidence>
<feature type="transmembrane region" description="Helical" evidence="7">
    <location>
        <begin position="35"/>
        <end position="54"/>
    </location>
</feature>
<organism evidence="9 10">
    <name type="scientific">Paenibacillus lycopersici</name>
    <dbReference type="NCBI Taxonomy" id="2704462"/>
    <lineage>
        <taxon>Bacteria</taxon>
        <taxon>Bacillati</taxon>
        <taxon>Bacillota</taxon>
        <taxon>Bacilli</taxon>
        <taxon>Bacillales</taxon>
        <taxon>Paenibacillaceae</taxon>
        <taxon>Paenibacillus</taxon>
    </lineage>
</organism>
<keyword evidence="3" id="KW-1003">Cell membrane</keyword>
<dbReference type="EMBL" id="CP048209">
    <property type="protein sequence ID" value="QHT60854.1"/>
    <property type="molecule type" value="Genomic_DNA"/>
</dbReference>
<keyword evidence="5 7" id="KW-1133">Transmembrane helix</keyword>
<dbReference type="InterPro" id="IPR050809">
    <property type="entry name" value="UgpAE/MalFG_permease"/>
</dbReference>
<dbReference type="SUPFAM" id="SSF161098">
    <property type="entry name" value="MetI-like"/>
    <property type="match status" value="1"/>
</dbReference>
<gene>
    <name evidence="9" type="ORF">GXP70_13470</name>
</gene>
<dbReference type="Gene3D" id="1.10.3720.10">
    <property type="entry name" value="MetI-like"/>
    <property type="match status" value="1"/>
</dbReference>
<evidence type="ECO:0000256" key="1">
    <source>
        <dbReference type="ARBA" id="ARBA00004651"/>
    </source>
</evidence>
<name>A0A6C0G0E2_9BACL</name>
<keyword evidence="4 7" id="KW-0812">Transmembrane</keyword>
<dbReference type="RefSeq" id="WP_162357293.1">
    <property type="nucleotide sequence ID" value="NZ_CP048209.1"/>
</dbReference>
<evidence type="ECO:0000259" key="8">
    <source>
        <dbReference type="PROSITE" id="PS50928"/>
    </source>
</evidence>
<feature type="transmembrane region" description="Helical" evidence="7">
    <location>
        <begin position="230"/>
        <end position="255"/>
    </location>
</feature>
<evidence type="ECO:0000256" key="3">
    <source>
        <dbReference type="ARBA" id="ARBA00022475"/>
    </source>
</evidence>
<feature type="transmembrane region" description="Helical" evidence="7">
    <location>
        <begin position="142"/>
        <end position="163"/>
    </location>
</feature>
<dbReference type="CDD" id="cd06261">
    <property type="entry name" value="TM_PBP2"/>
    <property type="match status" value="1"/>
</dbReference>
<evidence type="ECO:0000256" key="5">
    <source>
        <dbReference type="ARBA" id="ARBA00022989"/>
    </source>
</evidence>